<evidence type="ECO:0000313" key="3">
    <source>
        <dbReference type="Proteomes" id="UP001252186"/>
    </source>
</evidence>
<dbReference type="RefSeq" id="WP_311594346.1">
    <property type="nucleotide sequence ID" value="NZ_JAVRHV010000008.1"/>
</dbReference>
<protein>
    <submittedName>
        <fullName evidence="2">HD domain-containing protein</fullName>
    </submittedName>
</protein>
<dbReference type="Gene3D" id="1.20.58.1910">
    <property type="match status" value="1"/>
</dbReference>
<dbReference type="PANTHER" id="PTHR33594">
    <property type="entry name" value="SUPERFAMILY HYDROLASE, PUTATIVE (AFU_ORTHOLOGUE AFUA_1G03035)-RELATED"/>
    <property type="match status" value="1"/>
</dbReference>
<name>A0ABU2Y7V4_9FLAO</name>
<evidence type="ECO:0000313" key="2">
    <source>
        <dbReference type="EMBL" id="MDT0554266.1"/>
    </source>
</evidence>
<comment type="caution">
    <text evidence="2">The sequence shown here is derived from an EMBL/GenBank/DDBJ whole genome shotgun (WGS) entry which is preliminary data.</text>
</comment>
<accession>A0ABU2Y7V4</accession>
<keyword evidence="3" id="KW-1185">Reference proteome</keyword>
<dbReference type="SUPFAM" id="SSF109604">
    <property type="entry name" value="HD-domain/PDEase-like"/>
    <property type="match status" value="1"/>
</dbReference>
<dbReference type="Gene3D" id="1.10.472.50">
    <property type="entry name" value="HD-domain/PDEase-like"/>
    <property type="match status" value="1"/>
</dbReference>
<proteinExistence type="predicted"/>
<reference evidence="2 3" key="1">
    <citation type="submission" date="2023-09" db="EMBL/GenBank/DDBJ databases">
        <authorList>
            <person name="Rey-Velasco X."/>
        </authorList>
    </citation>
    <scope>NUCLEOTIDE SEQUENCE [LARGE SCALE GENOMIC DNA]</scope>
    <source>
        <strain evidence="2 3">P050</strain>
    </source>
</reference>
<dbReference type="InterPro" id="IPR006674">
    <property type="entry name" value="HD_domain"/>
</dbReference>
<dbReference type="EMBL" id="JAVRHV010000008">
    <property type="protein sequence ID" value="MDT0554266.1"/>
    <property type="molecule type" value="Genomic_DNA"/>
</dbReference>
<dbReference type="SMART" id="SM00471">
    <property type="entry name" value="HDc"/>
    <property type="match status" value="1"/>
</dbReference>
<sequence length="221" mass="24891">MTSEQNSIIENTITFVKKTLKNAEGGHDWFHILRVYNNAKLISESEDVNSFIVALGALLHDIADAKFYDGDETVGPSVATEFLQTQNVASSVIDQVVFIIENISYKNSLNLSFKVQMNSELAVVQDADRLDAIGAVGIARCFNFGGFKNRGMYDPSIPPNLNMSKEEYKKSDAPTINHFYEKLLLLKDKMNTSTGSRIAAERHVFMEQYLEQFYAEWDGLK</sequence>
<dbReference type="CDD" id="cd00077">
    <property type="entry name" value="HDc"/>
    <property type="match status" value="1"/>
</dbReference>
<dbReference type="PANTHER" id="PTHR33594:SF1">
    <property type="entry name" value="HD_PDEASE DOMAIN-CONTAINING PROTEIN"/>
    <property type="match status" value="1"/>
</dbReference>
<dbReference type="Pfam" id="PF01966">
    <property type="entry name" value="HD"/>
    <property type="match status" value="1"/>
</dbReference>
<evidence type="ECO:0000259" key="1">
    <source>
        <dbReference type="SMART" id="SM00471"/>
    </source>
</evidence>
<organism evidence="2 3">
    <name type="scientific">Urechidicola vernalis</name>
    <dbReference type="NCBI Taxonomy" id="3075600"/>
    <lineage>
        <taxon>Bacteria</taxon>
        <taxon>Pseudomonadati</taxon>
        <taxon>Bacteroidota</taxon>
        <taxon>Flavobacteriia</taxon>
        <taxon>Flavobacteriales</taxon>
        <taxon>Flavobacteriaceae</taxon>
        <taxon>Urechidicola</taxon>
    </lineage>
</organism>
<dbReference type="Proteomes" id="UP001252186">
    <property type="component" value="Unassembled WGS sequence"/>
</dbReference>
<feature type="domain" description="HD/PDEase" evidence="1">
    <location>
        <begin position="24"/>
        <end position="142"/>
    </location>
</feature>
<dbReference type="InterPro" id="IPR003607">
    <property type="entry name" value="HD/PDEase_dom"/>
</dbReference>
<gene>
    <name evidence="2" type="ORF">RM519_13475</name>
</gene>